<accession>A0A7W6EAF2</accession>
<keyword evidence="1" id="KW-1133">Transmembrane helix</keyword>
<gene>
    <name evidence="3" type="ORF">GGR04_001541</name>
</gene>
<keyword evidence="1" id="KW-0472">Membrane</keyword>
<dbReference type="Pfam" id="PF09335">
    <property type="entry name" value="VTT_dom"/>
    <property type="match status" value="1"/>
</dbReference>
<dbReference type="RefSeq" id="WP_183199245.1">
    <property type="nucleotide sequence ID" value="NZ_JACIEK010000002.1"/>
</dbReference>
<keyword evidence="4" id="KW-1185">Reference proteome</keyword>
<reference evidence="3 4" key="1">
    <citation type="submission" date="2020-08" db="EMBL/GenBank/DDBJ databases">
        <title>Genomic Encyclopedia of Type Strains, Phase IV (KMG-IV): sequencing the most valuable type-strain genomes for metagenomic binning, comparative biology and taxonomic classification.</title>
        <authorList>
            <person name="Goeker M."/>
        </authorList>
    </citation>
    <scope>NUCLEOTIDE SEQUENCE [LARGE SCALE GENOMIC DNA]</scope>
    <source>
        <strain evidence="3 4">DSM 102238</strain>
    </source>
</reference>
<comment type="caution">
    <text evidence="3">The sequence shown here is derived from an EMBL/GenBank/DDBJ whole genome shotgun (WGS) entry which is preliminary data.</text>
</comment>
<proteinExistence type="predicted"/>
<name>A0A7W6EAF2_9HYPH</name>
<dbReference type="AlphaFoldDB" id="A0A7W6EAF2"/>
<evidence type="ECO:0000259" key="2">
    <source>
        <dbReference type="Pfam" id="PF09335"/>
    </source>
</evidence>
<feature type="transmembrane region" description="Helical" evidence="1">
    <location>
        <begin position="43"/>
        <end position="68"/>
    </location>
</feature>
<dbReference type="InterPro" id="IPR051311">
    <property type="entry name" value="DedA_domain"/>
</dbReference>
<protein>
    <submittedName>
        <fullName evidence="3">Membrane protein YqaA with SNARE-associated domain</fullName>
    </submittedName>
</protein>
<dbReference type="PANTHER" id="PTHR42709">
    <property type="entry name" value="ALKALINE PHOSPHATASE LIKE PROTEIN"/>
    <property type="match status" value="1"/>
</dbReference>
<dbReference type="InterPro" id="IPR032816">
    <property type="entry name" value="VTT_dom"/>
</dbReference>
<organism evidence="3 4">
    <name type="scientific">Aureimonas pseudogalii</name>
    <dbReference type="NCBI Taxonomy" id="1744844"/>
    <lineage>
        <taxon>Bacteria</taxon>
        <taxon>Pseudomonadati</taxon>
        <taxon>Pseudomonadota</taxon>
        <taxon>Alphaproteobacteria</taxon>
        <taxon>Hyphomicrobiales</taxon>
        <taxon>Aurantimonadaceae</taxon>
        <taxon>Aureimonas</taxon>
    </lineage>
</organism>
<feature type="transmembrane region" description="Helical" evidence="1">
    <location>
        <begin position="89"/>
        <end position="106"/>
    </location>
</feature>
<feature type="domain" description="VTT" evidence="2">
    <location>
        <begin position="28"/>
        <end position="140"/>
    </location>
</feature>
<evidence type="ECO:0000256" key="1">
    <source>
        <dbReference type="SAM" id="Phobius"/>
    </source>
</evidence>
<dbReference type="PANTHER" id="PTHR42709:SF4">
    <property type="entry name" value="INNER MEMBRANE PROTEIN YQAA"/>
    <property type="match status" value="1"/>
</dbReference>
<dbReference type="Proteomes" id="UP000542776">
    <property type="component" value="Unassembled WGS sequence"/>
</dbReference>
<evidence type="ECO:0000313" key="4">
    <source>
        <dbReference type="Proteomes" id="UP000542776"/>
    </source>
</evidence>
<evidence type="ECO:0000313" key="3">
    <source>
        <dbReference type="EMBL" id="MBB3997705.1"/>
    </source>
</evidence>
<dbReference type="EMBL" id="JACIEK010000002">
    <property type="protein sequence ID" value="MBB3997705.1"/>
    <property type="molecule type" value="Genomic_DNA"/>
</dbReference>
<keyword evidence="1" id="KW-0812">Transmembrane</keyword>
<sequence>MTAELLAAYGGLFVAAFLAATLIPASSEAVLVGLLLAGTGSPWWLTLAATLGNTLGGLFNWGCGRFLAHYRDAKWFPVPERKIARASRWFERFGLPSLLFAWVPVVGDALTVIAGLLGVRVVPFLLLVGTGKGLRYGFVTLTTLGLAGASG</sequence>